<dbReference type="EMBL" id="BAABAT010000003">
    <property type="protein sequence ID" value="GAA4245764.1"/>
    <property type="molecule type" value="Genomic_DNA"/>
</dbReference>
<evidence type="ECO:0000313" key="3">
    <source>
        <dbReference type="EMBL" id="GAA4245764.1"/>
    </source>
</evidence>
<protein>
    <recommendedName>
        <fullName evidence="5">Galactose oxidase</fullName>
    </recommendedName>
</protein>
<evidence type="ECO:0000313" key="4">
    <source>
        <dbReference type="Proteomes" id="UP001500620"/>
    </source>
</evidence>
<dbReference type="Gene3D" id="2.120.10.80">
    <property type="entry name" value="Kelch-type beta propeller"/>
    <property type="match status" value="1"/>
</dbReference>
<gene>
    <name evidence="3" type="ORF">GCM10022255_014420</name>
</gene>
<dbReference type="InterPro" id="IPR015915">
    <property type="entry name" value="Kelch-typ_b-propeller"/>
</dbReference>
<evidence type="ECO:0000256" key="2">
    <source>
        <dbReference type="ARBA" id="ARBA00022737"/>
    </source>
</evidence>
<proteinExistence type="predicted"/>
<sequence>MAASVAGVVYVFGGYLADGTPSAAAFRLDPPSSTGPAGASAAVPAGWRWRSAADMPSARAAGAAAAIDGKIYVAAGIGPGRDVLADSALVYDAAADRWSTAPGAPTRREHLGGAAAGGLFYTVGGRTATGGNMAAVESFEPRSGAWTRRPDLPTARGGLAATATCNGVVIAAGGEGQHTFEQVEAFFPGSGAAGRWRSLPPMPHPRHGLGMVTVGPTLFTLPGGPQPGLHVGRDIESLDLSFLSGCGTS</sequence>
<comment type="caution">
    <text evidence="3">The sequence shown here is derived from an EMBL/GenBank/DDBJ whole genome shotgun (WGS) entry which is preliminary data.</text>
</comment>
<name>A0ABP8D0U3_9ACTN</name>
<keyword evidence="2" id="KW-0677">Repeat</keyword>
<dbReference type="InterPro" id="IPR006652">
    <property type="entry name" value="Kelch_1"/>
</dbReference>
<keyword evidence="4" id="KW-1185">Reference proteome</keyword>
<evidence type="ECO:0000256" key="1">
    <source>
        <dbReference type="ARBA" id="ARBA00022441"/>
    </source>
</evidence>
<dbReference type="SUPFAM" id="SSF117281">
    <property type="entry name" value="Kelch motif"/>
    <property type="match status" value="1"/>
</dbReference>
<accession>A0ABP8D0U3</accession>
<organism evidence="3 4">
    <name type="scientific">Dactylosporangium darangshiense</name>
    <dbReference type="NCBI Taxonomy" id="579108"/>
    <lineage>
        <taxon>Bacteria</taxon>
        <taxon>Bacillati</taxon>
        <taxon>Actinomycetota</taxon>
        <taxon>Actinomycetes</taxon>
        <taxon>Micromonosporales</taxon>
        <taxon>Micromonosporaceae</taxon>
        <taxon>Dactylosporangium</taxon>
    </lineage>
</organism>
<dbReference type="PANTHER" id="PTHR46344:SF27">
    <property type="entry name" value="KELCH REPEAT SUPERFAMILY PROTEIN"/>
    <property type="match status" value="1"/>
</dbReference>
<keyword evidence="1" id="KW-0880">Kelch repeat</keyword>
<evidence type="ECO:0008006" key="5">
    <source>
        <dbReference type="Google" id="ProtNLM"/>
    </source>
</evidence>
<dbReference type="Pfam" id="PF01344">
    <property type="entry name" value="Kelch_1"/>
    <property type="match status" value="1"/>
</dbReference>
<dbReference type="PANTHER" id="PTHR46344">
    <property type="entry name" value="OS02G0202900 PROTEIN"/>
    <property type="match status" value="1"/>
</dbReference>
<dbReference type="SMART" id="SM00612">
    <property type="entry name" value="Kelch"/>
    <property type="match status" value="4"/>
</dbReference>
<dbReference type="RefSeq" id="WP_345122575.1">
    <property type="nucleotide sequence ID" value="NZ_BAABAT010000003.1"/>
</dbReference>
<reference evidence="4" key="1">
    <citation type="journal article" date="2019" name="Int. J. Syst. Evol. Microbiol.">
        <title>The Global Catalogue of Microorganisms (GCM) 10K type strain sequencing project: providing services to taxonomists for standard genome sequencing and annotation.</title>
        <authorList>
            <consortium name="The Broad Institute Genomics Platform"/>
            <consortium name="The Broad Institute Genome Sequencing Center for Infectious Disease"/>
            <person name="Wu L."/>
            <person name="Ma J."/>
        </authorList>
    </citation>
    <scope>NUCLEOTIDE SEQUENCE [LARGE SCALE GENOMIC DNA]</scope>
    <source>
        <strain evidence="4">JCM 17441</strain>
    </source>
</reference>
<dbReference type="Proteomes" id="UP001500620">
    <property type="component" value="Unassembled WGS sequence"/>
</dbReference>